<proteinExistence type="inferred from homology"/>
<evidence type="ECO:0000256" key="2">
    <source>
        <dbReference type="SAM" id="Coils"/>
    </source>
</evidence>
<dbReference type="GO" id="GO:0005886">
    <property type="term" value="C:plasma membrane"/>
    <property type="evidence" value="ECO:0007669"/>
    <property type="project" value="TreeGrafter"/>
</dbReference>
<comment type="caution">
    <text evidence="5">The sequence shown here is derived from an EMBL/GenBank/DDBJ whole genome shotgun (WGS) entry which is preliminary data.</text>
</comment>
<dbReference type="PANTHER" id="PTHR37313">
    <property type="entry name" value="UPF0749 PROTEIN RV1825"/>
    <property type="match status" value="1"/>
</dbReference>
<keyword evidence="4" id="KW-0812">Transmembrane</keyword>
<accession>A0A7Z0DC86</accession>
<name>A0A7Z0DC86_9ACTN</name>
<dbReference type="EMBL" id="JACBZS010000001">
    <property type="protein sequence ID" value="NYI72639.1"/>
    <property type="molecule type" value="Genomic_DNA"/>
</dbReference>
<comment type="similarity">
    <text evidence="1">Belongs to the UPF0749 family.</text>
</comment>
<feature type="coiled-coil region" evidence="2">
    <location>
        <begin position="99"/>
        <end position="126"/>
    </location>
</feature>
<dbReference type="Proteomes" id="UP000527616">
    <property type="component" value="Unassembled WGS sequence"/>
</dbReference>
<feature type="region of interest" description="Disordered" evidence="3">
    <location>
        <begin position="1"/>
        <end position="22"/>
    </location>
</feature>
<gene>
    <name evidence="5" type="ORF">GGQ54_003199</name>
</gene>
<reference evidence="5 6" key="1">
    <citation type="submission" date="2020-07" db="EMBL/GenBank/DDBJ databases">
        <title>Sequencing the genomes of 1000 actinobacteria strains.</title>
        <authorList>
            <person name="Klenk H.-P."/>
        </authorList>
    </citation>
    <scope>NUCLEOTIDE SEQUENCE [LARGE SCALE GENOMIC DNA]</scope>
    <source>
        <strain evidence="5 6">DSM 103164</strain>
    </source>
</reference>
<dbReference type="Pfam" id="PF05949">
    <property type="entry name" value="DUF881"/>
    <property type="match status" value="1"/>
</dbReference>
<dbReference type="AlphaFoldDB" id="A0A7Z0DC86"/>
<keyword evidence="4" id="KW-0472">Membrane</keyword>
<evidence type="ECO:0000313" key="6">
    <source>
        <dbReference type="Proteomes" id="UP000527616"/>
    </source>
</evidence>
<dbReference type="RefSeq" id="WP_179446270.1">
    <property type="nucleotide sequence ID" value="NZ_JACBZS010000001.1"/>
</dbReference>
<feature type="transmembrane region" description="Helical" evidence="4">
    <location>
        <begin position="59"/>
        <end position="79"/>
    </location>
</feature>
<evidence type="ECO:0000313" key="5">
    <source>
        <dbReference type="EMBL" id="NYI72639.1"/>
    </source>
</evidence>
<sequence length="287" mass="31305">MGPNWSQILRRRVRPPRDRRRDASMDLLNQLIDQPIEPGYAEASGGSRSAGATTGRRRGALIVFGCLLVAGAMIGLSLAQTLRAAPADEQQRLDLVDRIARQEQTVADQRARIGTLTDEIDAAREQALAGDATGARTRDRLERYGEAAQTVDVRGPGLVITVDDAPADAQGTSNRVLDRDLQLLVNGLWLSGAEAIAINGHRLGSRTAIRAAGDAITVDYRSLTRPYRVEAIGDPRNLQSRWVQSSGGVLWNYLKDNYQMRYELTGSDELTLPGSPQAPLERAEVAR</sequence>
<evidence type="ECO:0000256" key="3">
    <source>
        <dbReference type="SAM" id="MobiDB-lite"/>
    </source>
</evidence>
<keyword evidence="4" id="KW-1133">Transmembrane helix</keyword>
<organism evidence="5 6">
    <name type="scientific">Naumannella cuiyingiana</name>
    <dbReference type="NCBI Taxonomy" id="1347891"/>
    <lineage>
        <taxon>Bacteria</taxon>
        <taxon>Bacillati</taxon>
        <taxon>Actinomycetota</taxon>
        <taxon>Actinomycetes</taxon>
        <taxon>Propionibacteriales</taxon>
        <taxon>Propionibacteriaceae</taxon>
        <taxon>Naumannella</taxon>
    </lineage>
</organism>
<dbReference type="InterPro" id="IPR010273">
    <property type="entry name" value="DUF881"/>
</dbReference>
<protein>
    <submittedName>
        <fullName evidence="5">Uncharacterized protein YlxW (UPF0749 family)</fullName>
    </submittedName>
</protein>
<dbReference type="PANTHER" id="PTHR37313:SF1">
    <property type="entry name" value="UPF0749 PROTEIN RV1823"/>
    <property type="match status" value="1"/>
</dbReference>
<keyword evidence="2" id="KW-0175">Coiled coil</keyword>
<keyword evidence="6" id="KW-1185">Reference proteome</keyword>
<dbReference type="Gene3D" id="3.30.70.1880">
    <property type="entry name" value="Protein of unknown function DUF881"/>
    <property type="match status" value="1"/>
</dbReference>
<evidence type="ECO:0000256" key="1">
    <source>
        <dbReference type="ARBA" id="ARBA00009108"/>
    </source>
</evidence>
<evidence type="ECO:0000256" key="4">
    <source>
        <dbReference type="SAM" id="Phobius"/>
    </source>
</evidence>